<evidence type="ECO:0000313" key="2">
    <source>
        <dbReference type="EMBL" id="KAE9974983.1"/>
    </source>
</evidence>
<evidence type="ECO:0000313" key="3">
    <source>
        <dbReference type="Proteomes" id="UP000447873"/>
    </source>
</evidence>
<feature type="region of interest" description="Disordered" evidence="1">
    <location>
        <begin position="185"/>
        <end position="228"/>
    </location>
</feature>
<organism evidence="2 3">
    <name type="scientific">Venturia inaequalis</name>
    <name type="common">Apple scab fungus</name>
    <dbReference type="NCBI Taxonomy" id="5025"/>
    <lineage>
        <taxon>Eukaryota</taxon>
        <taxon>Fungi</taxon>
        <taxon>Dikarya</taxon>
        <taxon>Ascomycota</taxon>
        <taxon>Pezizomycotina</taxon>
        <taxon>Dothideomycetes</taxon>
        <taxon>Pleosporomycetidae</taxon>
        <taxon>Venturiales</taxon>
        <taxon>Venturiaceae</taxon>
        <taxon>Venturia</taxon>
    </lineage>
</organism>
<comment type="caution">
    <text evidence="2">The sequence shown here is derived from an EMBL/GenBank/DDBJ whole genome shotgun (WGS) entry which is preliminary data.</text>
</comment>
<gene>
    <name evidence="2" type="ORF">EG328_003520</name>
</gene>
<dbReference type="AlphaFoldDB" id="A0A8H3USQ6"/>
<protein>
    <submittedName>
        <fullName evidence="2">Uncharacterized protein</fullName>
    </submittedName>
</protein>
<dbReference type="EMBL" id="WNWS01000205">
    <property type="protein sequence ID" value="KAE9974983.1"/>
    <property type="molecule type" value="Genomic_DNA"/>
</dbReference>
<proteinExistence type="predicted"/>
<reference evidence="2 3" key="1">
    <citation type="submission" date="2018-12" db="EMBL/GenBank/DDBJ databases">
        <title>Venturia inaequalis Genome Resource.</title>
        <authorList>
            <person name="Lichtner F.J."/>
        </authorList>
    </citation>
    <scope>NUCLEOTIDE SEQUENCE [LARGE SCALE GENOMIC DNA]</scope>
    <source>
        <strain evidence="2 3">120213</strain>
    </source>
</reference>
<name>A0A8H3USQ6_VENIN</name>
<evidence type="ECO:0000256" key="1">
    <source>
        <dbReference type="SAM" id="MobiDB-lite"/>
    </source>
</evidence>
<sequence length="228" mass="26229">MAPNDSPACMGKLYTFKTQDECHRERIRYWAPKGNAGGHMAVCVTEPDNQKVVYVVTVTSKDYDRDWEFVPMYRTSLERPNNNGQYRFCLEFEGYPSAFSYSPISCPDRSYLRLEPFDIGLEMLKPVHPNGRGAEHLSLTPESLHFVKHRLLSVFGRDFWEKCNPLLWNRSGEISLVNGNAKARMAEIKDDDDDDDDDDKEMEESVEPAPSLTMTPEEVDDFLESMIQ</sequence>
<feature type="compositionally biased region" description="Acidic residues" evidence="1">
    <location>
        <begin position="217"/>
        <end position="228"/>
    </location>
</feature>
<accession>A0A8H3USQ6</accession>
<feature type="compositionally biased region" description="Acidic residues" evidence="1">
    <location>
        <begin position="189"/>
        <end position="206"/>
    </location>
</feature>
<dbReference type="Proteomes" id="UP000447873">
    <property type="component" value="Unassembled WGS sequence"/>
</dbReference>